<keyword evidence="2" id="KW-1185">Reference proteome</keyword>
<name>A0A9P4LZ89_9PEZI</name>
<sequence>MAKGEYQPPDQKVVYAPIVDVPQDADATNVIVKHPGRRKPHSTSVRCIPDLCKSALHGCPVCIDLWRYVFMEKTPWQYAAEHNILTDASLPARNPSTAPSTT</sequence>
<accession>A0A9P4LZ89</accession>
<evidence type="ECO:0000313" key="2">
    <source>
        <dbReference type="Proteomes" id="UP000799772"/>
    </source>
</evidence>
<dbReference type="AlphaFoldDB" id="A0A9P4LZ89"/>
<reference evidence="1" key="1">
    <citation type="journal article" date="2020" name="Stud. Mycol.">
        <title>101 Dothideomycetes genomes: a test case for predicting lifestyles and emergence of pathogens.</title>
        <authorList>
            <person name="Haridas S."/>
            <person name="Albert R."/>
            <person name="Binder M."/>
            <person name="Bloem J."/>
            <person name="Labutti K."/>
            <person name="Salamov A."/>
            <person name="Andreopoulos B."/>
            <person name="Baker S."/>
            <person name="Barry K."/>
            <person name="Bills G."/>
            <person name="Bluhm B."/>
            <person name="Cannon C."/>
            <person name="Castanera R."/>
            <person name="Culley D."/>
            <person name="Daum C."/>
            <person name="Ezra D."/>
            <person name="Gonzalez J."/>
            <person name="Henrissat B."/>
            <person name="Kuo A."/>
            <person name="Liang C."/>
            <person name="Lipzen A."/>
            <person name="Lutzoni F."/>
            <person name="Magnuson J."/>
            <person name="Mondo S."/>
            <person name="Nolan M."/>
            <person name="Ohm R."/>
            <person name="Pangilinan J."/>
            <person name="Park H.-J."/>
            <person name="Ramirez L."/>
            <person name="Alfaro M."/>
            <person name="Sun H."/>
            <person name="Tritt A."/>
            <person name="Yoshinaga Y."/>
            <person name="Zwiers L.-H."/>
            <person name="Turgeon B."/>
            <person name="Goodwin S."/>
            <person name="Spatafora J."/>
            <person name="Crous P."/>
            <person name="Grigoriev I."/>
        </authorList>
    </citation>
    <scope>NUCLEOTIDE SEQUENCE</scope>
    <source>
        <strain evidence="1">CBS 133067</strain>
    </source>
</reference>
<dbReference type="Proteomes" id="UP000799772">
    <property type="component" value="Unassembled WGS sequence"/>
</dbReference>
<proteinExistence type="predicted"/>
<comment type="caution">
    <text evidence="1">The sequence shown here is derived from an EMBL/GenBank/DDBJ whole genome shotgun (WGS) entry which is preliminary data.</text>
</comment>
<organism evidence="1 2">
    <name type="scientific">Rhizodiscina lignyota</name>
    <dbReference type="NCBI Taxonomy" id="1504668"/>
    <lineage>
        <taxon>Eukaryota</taxon>
        <taxon>Fungi</taxon>
        <taxon>Dikarya</taxon>
        <taxon>Ascomycota</taxon>
        <taxon>Pezizomycotina</taxon>
        <taxon>Dothideomycetes</taxon>
        <taxon>Pleosporomycetidae</taxon>
        <taxon>Aulographales</taxon>
        <taxon>Rhizodiscinaceae</taxon>
        <taxon>Rhizodiscina</taxon>
    </lineage>
</organism>
<gene>
    <name evidence="1" type="ORF">NA57DRAFT_82346</name>
</gene>
<dbReference type="EMBL" id="ML978147">
    <property type="protein sequence ID" value="KAF2092381.1"/>
    <property type="molecule type" value="Genomic_DNA"/>
</dbReference>
<evidence type="ECO:0000313" key="1">
    <source>
        <dbReference type="EMBL" id="KAF2092381.1"/>
    </source>
</evidence>
<protein>
    <submittedName>
        <fullName evidence="1">Uncharacterized protein</fullName>
    </submittedName>
</protein>